<dbReference type="GO" id="GO:0005886">
    <property type="term" value="C:plasma membrane"/>
    <property type="evidence" value="ECO:0007669"/>
    <property type="project" value="UniProtKB-SubCell"/>
</dbReference>
<feature type="transmembrane region" description="Helical" evidence="11">
    <location>
        <begin position="21"/>
        <end position="42"/>
    </location>
</feature>
<evidence type="ECO:0000256" key="7">
    <source>
        <dbReference type="ARBA" id="ARBA00022984"/>
    </source>
</evidence>
<feature type="domain" description="Glycosyl transferase family 51" evidence="12">
    <location>
        <begin position="62"/>
        <end position="229"/>
    </location>
</feature>
<keyword evidence="5 11" id="KW-0812">Transmembrane</keyword>
<dbReference type="EC" id="2.4.99.28" evidence="11"/>
<dbReference type="Gene3D" id="1.10.3810.10">
    <property type="entry name" value="Biosynthetic peptidoglycan transglycosylase-like"/>
    <property type="match status" value="1"/>
</dbReference>
<dbReference type="NCBIfam" id="TIGR02070">
    <property type="entry name" value="mono_pep_trsgly"/>
    <property type="match status" value="1"/>
</dbReference>
<dbReference type="PANTHER" id="PTHR30400:SF0">
    <property type="entry name" value="BIOSYNTHETIC PEPTIDOGLYCAN TRANSGLYCOSYLASE"/>
    <property type="match status" value="1"/>
</dbReference>
<dbReference type="GO" id="GO:0008955">
    <property type="term" value="F:peptidoglycan glycosyltransferase activity"/>
    <property type="evidence" value="ECO:0007669"/>
    <property type="project" value="UniProtKB-UniRule"/>
</dbReference>
<dbReference type="InterPro" id="IPR011812">
    <property type="entry name" value="Pep_trsgly"/>
</dbReference>
<comment type="function">
    <text evidence="11">Peptidoglycan polymerase that catalyzes glycan chain elongation from lipid-linked precursors.</text>
</comment>
<evidence type="ECO:0000256" key="6">
    <source>
        <dbReference type="ARBA" id="ARBA00022960"/>
    </source>
</evidence>
<dbReference type="RefSeq" id="WP_284053162.1">
    <property type="nucleotide sequence ID" value="NZ_JAGRQC010000001.1"/>
</dbReference>
<keyword evidence="6 11" id="KW-0133">Cell shape</keyword>
<evidence type="ECO:0000256" key="4">
    <source>
        <dbReference type="ARBA" id="ARBA00022679"/>
    </source>
</evidence>
<evidence type="ECO:0000256" key="9">
    <source>
        <dbReference type="ARBA" id="ARBA00023136"/>
    </source>
</evidence>
<keyword evidence="10 11" id="KW-0961">Cell wall biogenesis/degradation</keyword>
<dbReference type="AlphaFoldDB" id="A0A8T4IDH2"/>
<evidence type="ECO:0000256" key="11">
    <source>
        <dbReference type="HAMAP-Rule" id="MF_00766"/>
    </source>
</evidence>
<dbReference type="GO" id="GO:0071555">
    <property type="term" value="P:cell wall organization"/>
    <property type="evidence" value="ECO:0007669"/>
    <property type="project" value="UniProtKB-KW"/>
</dbReference>
<comment type="subcellular location">
    <subcellularLocation>
        <location evidence="11">Cell inner membrane</location>
        <topology evidence="11">Single-pass membrane protein</topology>
    </subcellularLocation>
</comment>
<dbReference type="GO" id="GO:0009252">
    <property type="term" value="P:peptidoglycan biosynthetic process"/>
    <property type="evidence" value="ECO:0007669"/>
    <property type="project" value="UniProtKB-UniRule"/>
</dbReference>
<dbReference type="Proteomes" id="UP000676996">
    <property type="component" value="Unassembled WGS sequence"/>
</dbReference>
<dbReference type="InterPro" id="IPR036950">
    <property type="entry name" value="PBP_transglycosylase"/>
</dbReference>
<evidence type="ECO:0000313" key="14">
    <source>
        <dbReference type="Proteomes" id="UP000676996"/>
    </source>
</evidence>
<evidence type="ECO:0000259" key="12">
    <source>
        <dbReference type="Pfam" id="PF00912"/>
    </source>
</evidence>
<dbReference type="GO" id="GO:0008360">
    <property type="term" value="P:regulation of cell shape"/>
    <property type="evidence" value="ECO:0007669"/>
    <property type="project" value="UniProtKB-KW"/>
</dbReference>
<dbReference type="HAMAP" id="MF_00766">
    <property type="entry name" value="PGT_MtgA"/>
    <property type="match status" value="1"/>
</dbReference>
<keyword evidence="1 11" id="KW-1003">Cell membrane</keyword>
<keyword evidence="7 11" id="KW-0573">Peptidoglycan synthesis</keyword>
<keyword evidence="3 11" id="KW-0328">Glycosyltransferase</keyword>
<evidence type="ECO:0000256" key="2">
    <source>
        <dbReference type="ARBA" id="ARBA00022519"/>
    </source>
</evidence>
<dbReference type="GO" id="GO:0016763">
    <property type="term" value="F:pentosyltransferase activity"/>
    <property type="evidence" value="ECO:0007669"/>
    <property type="project" value="InterPro"/>
</dbReference>
<dbReference type="InterPro" id="IPR023346">
    <property type="entry name" value="Lysozyme-like_dom_sf"/>
</dbReference>
<comment type="pathway">
    <text evidence="11">Cell wall biogenesis; peptidoglycan biosynthesis.</text>
</comment>
<dbReference type="InterPro" id="IPR001264">
    <property type="entry name" value="Glyco_trans_51"/>
</dbReference>
<keyword evidence="4 11" id="KW-0808">Transferase</keyword>
<dbReference type="EMBL" id="JAGRQC010000001">
    <property type="protein sequence ID" value="MBR0551904.1"/>
    <property type="molecule type" value="Genomic_DNA"/>
</dbReference>
<reference evidence="13" key="1">
    <citation type="submission" date="2021-04" db="EMBL/GenBank/DDBJ databases">
        <title>Ouciella asimina sp. nov., isolated from the surface seawater in the hydrothermal field of Okinawa Trough.</title>
        <authorList>
            <person name="Shuang W."/>
        </authorList>
    </citation>
    <scope>NUCLEOTIDE SEQUENCE</scope>
    <source>
        <strain evidence="13">LXI357</strain>
    </source>
</reference>
<evidence type="ECO:0000256" key="5">
    <source>
        <dbReference type="ARBA" id="ARBA00022692"/>
    </source>
</evidence>
<comment type="similarity">
    <text evidence="11">Belongs to the glycosyltransferase 51 family.</text>
</comment>
<organism evidence="13 14">
    <name type="scientific">Stakelama marina</name>
    <dbReference type="NCBI Taxonomy" id="2826939"/>
    <lineage>
        <taxon>Bacteria</taxon>
        <taxon>Pseudomonadati</taxon>
        <taxon>Pseudomonadota</taxon>
        <taxon>Alphaproteobacteria</taxon>
        <taxon>Sphingomonadales</taxon>
        <taxon>Sphingomonadaceae</taxon>
        <taxon>Stakelama</taxon>
    </lineage>
</organism>
<keyword evidence="2 11" id="KW-0997">Cell inner membrane</keyword>
<evidence type="ECO:0000256" key="3">
    <source>
        <dbReference type="ARBA" id="ARBA00022676"/>
    </source>
</evidence>
<evidence type="ECO:0000256" key="10">
    <source>
        <dbReference type="ARBA" id="ARBA00023316"/>
    </source>
</evidence>
<dbReference type="Pfam" id="PF00912">
    <property type="entry name" value="Transgly"/>
    <property type="match status" value="1"/>
</dbReference>
<comment type="caution">
    <text evidence="13">The sequence shown here is derived from an EMBL/GenBank/DDBJ whole genome shotgun (WGS) entry which is preliminary data.</text>
</comment>
<gene>
    <name evidence="11 13" type="primary">mtgA</name>
    <name evidence="13" type="ORF">J7S20_05225</name>
</gene>
<evidence type="ECO:0000256" key="8">
    <source>
        <dbReference type="ARBA" id="ARBA00022989"/>
    </source>
</evidence>
<dbReference type="SUPFAM" id="SSF53955">
    <property type="entry name" value="Lysozyme-like"/>
    <property type="match status" value="1"/>
</dbReference>
<protein>
    <recommendedName>
        <fullName evidence="11">Biosynthetic peptidoglycan transglycosylase</fullName>
        <ecNumber evidence="11">2.4.99.28</ecNumber>
    </recommendedName>
    <alternativeName>
        <fullName evidence="11">Glycan polymerase</fullName>
    </alternativeName>
    <alternativeName>
        <fullName evidence="11">Peptidoglycan glycosyltransferase MtgA</fullName>
        <shortName evidence="11">PGT</shortName>
    </alternativeName>
</protein>
<dbReference type="GO" id="GO:0009274">
    <property type="term" value="C:peptidoglycan-based cell wall"/>
    <property type="evidence" value="ECO:0007669"/>
    <property type="project" value="InterPro"/>
</dbReference>
<sequence length="242" mass="26983">MGKPKRRKPNTRRRQSLPGRVFRLLAMAFVWFVLISVAWVGIYRFVPPPITATMIGDIVAGRGAARHWMSLSKMDPDMARAAMAGEDSGFCEHHGFDYEAIKKAFERNQKRGHVIRGGSTISQQTAKNVFLWQGGGYFRKGLEAWFTVLIEGLWGKRRIMEVYLNVAETGIGTYGADAGARRYFGHGADHLTTHEAAQIAAVLPLPKQRPGTSPTGFTRRYGNTIARRMATIRNDGLDSCLN</sequence>
<comment type="catalytic activity">
    <reaction evidence="11">
        <text>[GlcNAc-(1-&gt;4)-Mur2Ac(oyl-L-Ala-gamma-D-Glu-L-Lys-D-Ala-D-Ala)](n)-di-trans,octa-cis-undecaprenyl diphosphate + beta-D-GlcNAc-(1-&gt;4)-Mur2Ac(oyl-L-Ala-gamma-D-Glu-L-Lys-D-Ala-D-Ala)-di-trans,octa-cis-undecaprenyl diphosphate = [GlcNAc-(1-&gt;4)-Mur2Ac(oyl-L-Ala-gamma-D-Glu-L-Lys-D-Ala-D-Ala)](n+1)-di-trans,octa-cis-undecaprenyl diphosphate + di-trans,octa-cis-undecaprenyl diphosphate + H(+)</text>
        <dbReference type="Rhea" id="RHEA:23708"/>
        <dbReference type="Rhea" id="RHEA-COMP:9602"/>
        <dbReference type="Rhea" id="RHEA-COMP:9603"/>
        <dbReference type="ChEBI" id="CHEBI:15378"/>
        <dbReference type="ChEBI" id="CHEBI:58405"/>
        <dbReference type="ChEBI" id="CHEBI:60033"/>
        <dbReference type="ChEBI" id="CHEBI:78435"/>
        <dbReference type="EC" id="2.4.99.28"/>
    </reaction>
</comment>
<keyword evidence="9 11" id="KW-0472">Membrane</keyword>
<dbReference type="PANTHER" id="PTHR30400">
    <property type="entry name" value="MONOFUNCTIONAL BIOSYNTHETIC PEPTIDOGLYCAN TRANSGLYCOSYLASE"/>
    <property type="match status" value="1"/>
</dbReference>
<keyword evidence="14" id="KW-1185">Reference proteome</keyword>
<evidence type="ECO:0000313" key="13">
    <source>
        <dbReference type="EMBL" id="MBR0551904.1"/>
    </source>
</evidence>
<proteinExistence type="inferred from homology"/>
<name>A0A8T4IDH2_9SPHN</name>
<evidence type="ECO:0000256" key="1">
    <source>
        <dbReference type="ARBA" id="ARBA00022475"/>
    </source>
</evidence>
<accession>A0A8T4IDH2</accession>
<keyword evidence="8 11" id="KW-1133">Transmembrane helix</keyword>